<comment type="subcellular location">
    <subcellularLocation>
        <location evidence="1">Membrane</location>
        <topology evidence="1">Multi-pass membrane protein</topology>
    </subcellularLocation>
</comment>
<feature type="transmembrane region" description="Helical" evidence="7">
    <location>
        <begin position="210"/>
        <end position="229"/>
    </location>
</feature>
<keyword evidence="3 7" id="KW-1133">Transmembrane helix</keyword>
<evidence type="ECO:0000256" key="7">
    <source>
        <dbReference type="SAM" id="Phobius"/>
    </source>
</evidence>
<feature type="transmembrane region" description="Helical" evidence="7">
    <location>
        <begin position="126"/>
        <end position="156"/>
    </location>
</feature>
<dbReference type="EMBL" id="KV441473">
    <property type="protein sequence ID" value="OAG23282.1"/>
    <property type="molecule type" value="Genomic_DNA"/>
</dbReference>
<evidence type="ECO:0000256" key="6">
    <source>
        <dbReference type="SAM" id="MobiDB-lite"/>
    </source>
</evidence>
<protein>
    <recommendedName>
        <fullName evidence="8">Rhodopsin domain-containing protein</fullName>
    </recommendedName>
</protein>
<evidence type="ECO:0000256" key="3">
    <source>
        <dbReference type="ARBA" id="ARBA00022989"/>
    </source>
</evidence>
<feature type="transmembrane region" description="Helical" evidence="7">
    <location>
        <begin position="48"/>
        <end position="67"/>
    </location>
</feature>
<dbReference type="GeneID" id="29113776"/>
<comment type="similarity">
    <text evidence="5">Belongs to the SAT4 family.</text>
</comment>
<feature type="region of interest" description="Disordered" evidence="6">
    <location>
        <begin position="306"/>
        <end position="337"/>
    </location>
</feature>
<feature type="transmembrane region" description="Helical" evidence="7">
    <location>
        <begin position="176"/>
        <end position="198"/>
    </location>
</feature>
<evidence type="ECO:0000259" key="8">
    <source>
        <dbReference type="Pfam" id="PF20684"/>
    </source>
</evidence>
<evidence type="ECO:0000256" key="2">
    <source>
        <dbReference type="ARBA" id="ARBA00022692"/>
    </source>
</evidence>
<dbReference type="KEGG" id="aalt:CC77DRAFT_1058998"/>
<evidence type="ECO:0000256" key="1">
    <source>
        <dbReference type="ARBA" id="ARBA00004141"/>
    </source>
</evidence>
<dbReference type="AlphaFoldDB" id="A0A177DWA1"/>
<feature type="transmembrane region" description="Helical" evidence="7">
    <location>
        <begin position="249"/>
        <end position="269"/>
    </location>
</feature>
<organism evidence="9 10">
    <name type="scientific">Alternaria alternata</name>
    <name type="common">Alternaria rot fungus</name>
    <name type="synonym">Torula alternata</name>
    <dbReference type="NCBI Taxonomy" id="5599"/>
    <lineage>
        <taxon>Eukaryota</taxon>
        <taxon>Fungi</taxon>
        <taxon>Dikarya</taxon>
        <taxon>Ascomycota</taxon>
        <taxon>Pezizomycotina</taxon>
        <taxon>Dothideomycetes</taxon>
        <taxon>Pleosporomycetidae</taxon>
        <taxon>Pleosporales</taxon>
        <taxon>Pleosporineae</taxon>
        <taxon>Pleosporaceae</taxon>
        <taxon>Alternaria</taxon>
        <taxon>Alternaria sect. Alternaria</taxon>
        <taxon>Alternaria alternata complex</taxon>
    </lineage>
</organism>
<name>A0A177DWA1_ALTAL</name>
<dbReference type="OMA" id="ERTWSEN"/>
<evidence type="ECO:0000256" key="5">
    <source>
        <dbReference type="ARBA" id="ARBA00038359"/>
    </source>
</evidence>
<feature type="transmembrane region" description="Helical" evidence="7">
    <location>
        <begin position="94"/>
        <end position="119"/>
    </location>
</feature>
<dbReference type="PANTHER" id="PTHR33048">
    <property type="entry name" value="PTH11-LIKE INTEGRAL MEMBRANE PROTEIN (AFU_ORTHOLOGUE AFUA_5G11245)"/>
    <property type="match status" value="1"/>
</dbReference>
<dbReference type="InterPro" id="IPR052337">
    <property type="entry name" value="SAT4-like"/>
</dbReference>
<sequence length="372" mass="41822">MAFAEQQDWPDRTLNILVPTTILCVLSTAVFIWRLVYGIKAKRKLVLCDYLLIIATMLNIVTTGLRYRTCYHGQGRHMADPSIKKPYDVLKYMYFLWIGQILNILAVGLLKYSICALLLSLKFSRIYLTVIWASILMVTAFNMILPLMGCFCTTPFEANWNKTLKGKCFMKFGTGLTYSQGVANCITDVIYVVAPIIYLSSIQLPKRTQWGLRIVFLLGLAATACSIAKTVELSALMKTRDPMWDGTYLSIWSATELSVGVLIASLPPLRKQFDAFFRHVLSSMVTRSKAQASGNDIPLYNASQQFTIGSGPKNGRSRFQRDDIDDGDSEKYILDDSVQPGKGEITKTIVNEVRSDDRNSVQVPDRAYNAYC</sequence>
<dbReference type="Pfam" id="PF20684">
    <property type="entry name" value="Fung_rhodopsin"/>
    <property type="match status" value="1"/>
</dbReference>
<dbReference type="InterPro" id="IPR049326">
    <property type="entry name" value="Rhodopsin_dom_fungi"/>
</dbReference>
<keyword evidence="10" id="KW-1185">Reference proteome</keyword>
<accession>A0A177DWA1</accession>
<dbReference type="PANTHER" id="PTHR33048:SF163">
    <property type="entry name" value="INTEGRAL MEMBRANE PROTEIN (AFU_ORTHOLOGUE AFUA_8G05510)"/>
    <property type="match status" value="1"/>
</dbReference>
<dbReference type="Proteomes" id="UP000077248">
    <property type="component" value="Unassembled WGS sequence"/>
</dbReference>
<feature type="domain" description="Rhodopsin" evidence="8">
    <location>
        <begin position="34"/>
        <end position="273"/>
    </location>
</feature>
<keyword evidence="2 7" id="KW-0812">Transmembrane</keyword>
<reference evidence="9 10" key="1">
    <citation type="submission" date="2016-05" db="EMBL/GenBank/DDBJ databases">
        <title>Comparative analysis of secretome profiles of manganese(II)-oxidizing ascomycete fungi.</title>
        <authorList>
            <consortium name="DOE Joint Genome Institute"/>
            <person name="Zeiner C.A."/>
            <person name="Purvine S.O."/>
            <person name="Zink E.M."/>
            <person name="Wu S."/>
            <person name="Pasa-Tolic L."/>
            <person name="Chaput D.L."/>
            <person name="Haridas S."/>
            <person name="Grigoriev I.V."/>
            <person name="Santelli C.M."/>
            <person name="Hansel C.M."/>
        </authorList>
    </citation>
    <scope>NUCLEOTIDE SEQUENCE [LARGE SCALE GENOMIC DNA]</scope>
    <source>
        <strain evidence="9 10">SRC1lrK2f</strain>
    </source>
</reference>
<gene>
    <name evidence="9" type="ORF">CC77DRAFT_1058998</name>
</gene>
<dbReference type="RefSeq" id="XP_018388703.1">
    <property type="nucleotide sequence ID" value="XM_018528182.1"/>
</dbReference>
<dbReference type="VEuPathDB" id="FungiDB:CC77DRAFT_1058998"/>
<proteinExistence type="inferred from homology"/>
<evidence type="ECO:0000256" key="4">
    <source>
        <dbReference type="ARBA" id="ARBA00023136"/>
    </source>
</evidence>
<evidence type="ECO:0000313" key="9">
    <source>
        <dbReference type="EMBL" id="OAG23282.1"/>
    </source>
</evidence>
<feature type="transmembrane region" description="Helical" evidence="7">
    <location>
        <begin position="16"/>
        <end position="36"/>
    </location>
</feature>
<evidence type="ECO:0000313" key="10">
    <source>
        <dbReference type="Proteomes" id="UP000077248"/>
    </source>
</evidence>
<keyword evidence="4 7" id="KW-0472">Membrane</keyword>
<dbReference type="GO" id="GO:0016020">
    <property type="term" value="C:membrane"/>
    <property type="evidence" value="ECO:0007669"/>
    <property type="project" value="UniProtKB-SubCell"/>
</dbReference>